<evidence type="ECO:0000313" key="2">
    <source>
        <dbReference type="Proteomes" id="UP001056778"/>
    </source>
</evidence>
<organism evidence="1 2">
    <name type="scientific">Holotrichia oblita</name>
    <name type="common">Chafer beetle</name>
    <dbReference type="NCBI Taxonomy" id="644536"/>
    <lineage>
        <taxon>Eukaryota</taxon>
        <taxon>Metazoa</taxon>
        <taxon>Ecdysozoa</taxon>
        <taxon>Arthropoda</taxon>
        <taxon>Hexapoda</taxon>
        <taxon>Insecta</taxon>
        <taxon>Pterygota</taxon>
        <taxon>Neoptera</taxon>
        <taxon>Endopterygota</taxon>
        <taxon>Coleoptera</taxon>
        <taxon>Polyphaga</taxon>
        <taxon>Scarabaeiformia</taxon>
        <taxon>Scarabaeidae</taxon>
        <taxon>Melolonthinae</taxon>
        <taxon>Holotrichia</taxon>
    </lineage>
</organism>
<protein>
    <submittedName>
        <fullName evidence="1">Cysteine-rich secretory protein-related</fullName>
    </submittedName>
</protein>
<dbReference type="Proteomes" id="UP001056778">
    <property type="component" value="Chromosome 3"/>
</dbReference>
<evidence type="ECO:0000313" key="1">
    <source>
        <dbReference type="EMBL" id="KAI4464242.1"/>
    </source>
</evidence>
<sequence length="267" mass="30815">MTCIEAQFRSKFPIYWFKTVLYRLHFNLHLLSVAGPKIMGDKVPAQALHPSKKQTQRKIVKYHNYFRSIVEPPAANMLLMKWHKGAAKAAQRWANECMFLTHDNNTGRHVNDFGTCGQNIFVSTHTVPWLFAMRAWFSEKDDFTYGSEYNVLKVVGHYTQMVWAASHEVGCGFAKCFRNSGFSKKIGNRELQVGYPYKTGAPCSSCRDTCLRKKLCKNSCQYADSWSNCRELYATWPDWLCRSDTLKGRDRLSHCRATCLCKGKIYD</sequence>
<comment type="caution">
    <text evidence="1">The sequence shown here is derived from an EMBL/GenBank/DDBJ whole genome shotgun (WGS) entry which is preliminary data.</text>
</comment>
<name>A0ACB9TBQ0_HOLOL</name>
<reference evidence="1" key="1">
    <citation type="submission" date="2022-04" db="EMBL/GenBank/DDBJ databases">
        <title>Chromosome-scale genome assembly of Holotrichia oblita Faldermann.</title>
        <authorList>
            <person name="Rongchong L."/>
        </authorList>
    </citation>
    <scope>NUCLEOTIDE SEQUENCE</scope>
    <source>
        <strain evidence="1">81SQS9</strain>
    </source>
</reference>
<gene>
    <name evidence="1" type="ORF">MML48_3g00009670</name>
</gene>
<keyword evidence="2" id="KW-1185">Reference proteome</keyword>
<dbReference type="EMBL" id="CM043017">
    <property type="protein sequence ID" value="KAI4464242.1"/>
    <property type="molecule type" value="Genomic_DNA"/>
</dbReference>
<proteinExistence type="predicted"/>
<accession>A0ACB9TBQ0</accession>